<reference evidence="3" key="1">
    <citation type="journal article" date="2019" name="Int. J. Syst. Evol. Microbiol.">
        <title>The Global Catalogue of Microorganisms (GCM) 10K type strain sequencing project: providing services to taxonomists for standard genome sequencing and annotation.</title>
        <authorList>
            <consortium name="The Broad Institute Genomics Platform"/>
            <consortium name="The Broad Institute Genome Sequencing Center for Infectious Disease"/>
            <person name="Wu L."/>
            <person name="Ma J."/>
        </authorList>
    </citation>
    <scope>NUCLEOTIDE SEQUENCE [LARGE SCALE GENOMIC DNA]</scope>
    <source>
        <strain evidence="3">KCTC 52168</strain>
    </source>
</reference>
<dbReference type="InterPro" id="IPR002716">
    <property type="entry name" value="PIN_dom"/>
</dbReference>
<dbReference type="SUPFAM" id="SSF88723">
    <property type="entry name" value="PIN domain-like"/>
    <property type="match status" value="1"/>
</dbReference>
<dbReference type="EMBL" id="JBHRTI010000004">
    <property type="protein sequence ID" value="MFC3148239.1"/>
    <property type="molecule type" value="Genomic_DNA"/>
</dbReference>
<dbReference type="InterPro" id="IPR044153">
    <property type="entry name" value="PIN_Pae0151-like"/>
</dbReference>
<evidence type="ECO:0000259" key="1">
    <source>
        <dbReference type="Pfam" id="PF01850"/>
    </source>
</evidence>
<name>A0ABV7H6V1_9BURK</name>
<feature type="domain" description="PIN" evidence="1">
    <location>
        <begin position="5"/>
        <end position="133"/>
    </location>
</feature>
<dbReference type="InterPro" id="IPR029060">
    <property type="entry name" value="PIN-like_dom_sf"/>
</dbReference>
<dbReference type="Pfam" id="PF01850">
    <property type="entry name" value="PIN"/>
    <property type="match status" value="1"/>
</dbReference>
<evidence type="ECO:0000313" key="2">
    <source>
        <dbReference type="EMBL" id="MFC3148239.1"/>
    </source>
</evidence>
<dbReference type="Gene3D" id="3.40.50.1010">
    <property type="entry name" value="5'-nuclease"/>
    <property type="match status" value="1"/>
</dbReference>
<accession>A0ABV7H6V1</accession>
<gene>
    <name evidence="2" type="ORF">ACFOEN_11365</name>
</gene>
<comment type="caution">
    <text evidence="2">The sequence shown here is derived from an EMBL/GenBank/DDBJ whole genome shotgun (WGS) entry which is preliminary data.</text>
</comment>
<keyword evidence="3" id="KW-1185">Reference proteome</keyword>
<evidence type="ECO:0000313" key="3">
    <source>
        <dbReference type="Proteomes" id="UP001595556"/>
    </source>
</evidence>
<protein>
    <submittedName>
        <fullName evidence="2">Type II toxin-antitoxin system VapC family toxin</fullName>
    </submittedName>
</protein>
<organism evidence="2 3">
    <name type="scientific">Piscinibacterium candidicorallinum</name>
    <dbReference type="NCBI Taxonomy" id="1793872"/>
    <lineage>
        <taxon>Bacteria</taxon>
        <taxon>Pseudomonadati</taxon>
        <taxon>Pseudomonadota</taxon>
        <taxon>Betaproteobacteria</taxon>
        <taxon>Burkholderiales</taxon>
        <taxon>Piscinibacterium</taxon>
    </lineage>
</organism>
<sequence length="156" mass="16899">MTRSVIVDTCVLADALFRERPRHAEARQLLELLGEHDFQVMIPAHAFFELASVAFSQFNRSGKPMTMLELGKDLPVNLHLVPIDAAFVSQYLVGVLAEKHQIDSSGGDMVFLCLAKVDGLDLVTEDGPLAKKAVKAGVSAYSSKAYIAKIAGELNA</sequence>
<proteinExistence type="predicted"/>
<dbReference type="CDD" id="cd09873">
    <property type="entry name" value="PIN_Pae0151-like"/>
    <property type="match status" value="1"/>
</dbReference>
<dbReference type="Proteomes" id="UP001595556">
    <property type="component" value="Unassembled WGS sequence"/>
</dbReference>